<feature type="region of interest" description="Disordered" evidence="3">
    <location>
        <begin position="299"/>
        <end position="322"/>
    </location>
</feature>
<accession>A0ABV6RFM6</accession>
<sequence length="567" mass="57948">MTGALVVVGAAGAVGVGALMDGGDGPLSGLLGGSGSGGSDGGGKGGAAEDPPAPDPTGDLRALVGALPDQAAHVPEASVLDLSGPIERTISVPLAPGARGLNEAVDVCVNKLLREALYAGDPAALTVTGRIVAAGAGVLGILLDVTDAAGSSTALIWYRAEGDRALASPALIAPEKWQAFEGLVDAAATAAGLDPAATAEQLQQQPRPWGNGPALLPAQDGSLQVLMPAATIGEKRAEALLTIPAADAEPLWSDFGTAVAQAVASPADFDRAAVAVPGGEETSGKKEFELPDVITQGQAARESDGAGPVSQLAPLSGPGVRPATAVAPDAGRLKAVALTFDDGPAPELNERLREELLKTRDTATFFLIGQSVAEWPDLVSKTAADGYEVGSHSWSHPQLTRQSPEKLASQLSRPAEAIAGASGRRPYVMRPPYGARSKKTDLACGAEGESVHIWDVDSLDWQNKDRDKNIELVTSTTRRGSIILMHEIHAPTIDAVPAILEWFGQQEMTTLTCSELGQNQMFAGKHYMTGPVTAETELREPVAPEGQASDGGGAEDEDAGSAGDGNG</sequence>
<dbReference type="RefSeq" id="WP_376982846.1">
    <property type="nucleotide sequence ID" value="NZ_JBHLSV010000030.1"/>
</dbReference>
<dbReference type="PROSITE" id="PS51677">
    <property type="entry name" value="NODB"/>
    <property type="match status" value="1"/>
</dbReference>
<feature type="compositionally biased region" description="Gly residues" evidence="3">
    <location>
        <begin position="30"/>
        <end position="46"/>
    </location>
</feature>
<dbReference type="Gene3D" id="3.20.20.370">
    <property type="entry name" value="Glycoside hydrolase/deacetylase"/>
    <property type="match status" value="1"/>
</dbReference>
<dbReference type="PANTHER" id="PTHR10587:SF133">
    <property type="entry name" value="CHITIN DEACETYLASE 1-RELATED"/>
    <property type="match status" value="1"/>
</dbReference>
<evidence type="ECO:0000256" key="3">
    <source>
        <dbReference type="SAM" id="MobiDB-lite"/>
    </source>
</evidence>
<dbReference type="Pfam" id="PF01522">
    <property type="entry name" value="Polysacc_deac_1"/>
    <property type="match status" value="1"/>
</dbReference>
<keyword evidence="1" id="KW-0479">Metal-binding</keyword>
<evidence type="ECO:0000256" key="1">
    <source>
        <dbReference type="ARBA" id="ARBA00022723"/>
    </source>
</evidence>
<organism evidence="5 6">
    <name type="scientific">Brachybacterium hainanense</name>
    <dbReference type="NCBI Taxonomy" id="1541174"/>
    <lineage>
        <taxon>Bacteria</taxon>
        <taxon>Bacillati</taxon>
        <taxon>Actinomycetota</taxon>
        <taxon>Actinomycetes</taxon>
        <taxon>Micrococcales</taxon>
        <taxon>Dermabacteraceae</taxon>
        <taxon>Brachybacterium</taxon>
    </lineage>
</organism>
<gene>
    <name evidence="5" type="ORF">ACFFF6_17815</name>
</gene>
<dbReference type="PANTHER" id="PTHR10587">
    <property type="entry name" value="GLYCOSYL TRANSFERASE-RELATED"/>
    <property type="match status" value="1"/>
</dbReference>
<evidence type="ECO:0000313" key="6">
    <source>
        <dbReference type="Proteomes" id="UP001589793"/>
    </source>
</evidence>
<proteinExistence type="predicted"/>
<dbReference type="Proteomes" id="UP001589793">
    <property type="component" value="Unassembled WGS sequence"/>
</dbReference>
<comment type="caution">
    <text evidence="5">The sequence shown here is derived from an EMBL/GenBank/DDBJ whole genome shotgun (WGS) entry which is preliminary data.</text>
</comment>
<protein>
    <submittedName>
        <fullName evidence="5">Polysaccharide deacetylase family protein</fullName>
    </submittedName>
</protein>
<reference evidence="5 6" key="1">
    <citation type="submission" date="2024-09" db="EMBL/GenBank/DDBJ databases">
        <authorList>
            <person name="Sun Q."/>
            <person name="Mori K."/>
        </authorList>
    </citation>
    <scope>NUCLEOTIDE SEQUENCE [LARGE SCALE GENOMIC DNA]</scope>
    <source>
        <strain evidence="5 6">CICC 10874</strain>
    </source>
</reference>
<name>A0ABV6RFM6_9MICO</name>
<evidence type="ECO:0000256" key="2">
    <source>
        <dbReference type="ARBA" id="ARBA00022801"/>
    </source>
</evidence>
<evidence type="ECO:0000259" key="4">
    <source>
        <dbReference type="PROSITE" id="PS51677"/>
    </source>
</evidence>
<evidence type="ECO:0000313" key="5">
    <source>
        <dbReference type="EMBL" id="MFC0675810.1"/>
    </source>
</evidence>
<dbReference type="SUPFAM" id="SSF88713">
    <property type="entry name" value="Glycoside hydrolase/deacetylase"/>
    <property type="match status" value="1"/>
</dbReference>
<feature type="region of interest" description="Disordered" evidence="3">
    <location>
        <begin position="30"/>
        <end position="58"/>
    </location>
</feature>
<keyword evidence="2" id="KW-0378">Hydrolase</keyword>
<feature type="region of interest" description="Disordered" evidence="3">
    <location>
        <begin position="533"/>
        <end position="567"/>
    </location>
</feature>
<keyword evidence="6" id="KW-1185">Reference proteome</keyword>
<dbReference type="InterPro" id="IPR011330">
    <property type="entry name" value="Glyco_hydro/deAcase_b/a-brl"/>
</dbReference>
<feature type="domain" description="NodB homology" evidence="4">
    <location>
        <begin position="334"/>
        <end position="511"/>
    </location>
</feature>
<dbReference type="InterPro" id="IPR002509">
    <property type="entry name" value="NODB_dom"/>
</dbReference>
<dbReference type="EMBL" id="JBHLSV010000030">
    <property type="protein sequence ID" value="MFC0675810.1"/>
    <property type="molecule type" value="Genomic_DNA"/>
</dbReference>
<dbReference type="InterPro" id="IPR050248">
    <property type="entry name" value="Polysacc_deacetylase_ArnD"/>
</dbReference>